<feature type="region of interest" description="Disordered" evidence="1">
    <location>
        <begin position="15"/>
        <end position="90"/>
    </location>
</feature>
<gene>
    <name evidence="2" type="ORF">H4219_005270</name>
</gene>
<evidence type="ECO:0000256" key="1">
    <source>
        <dbReference type="SAM" id="MobiDB-lite"/>
    </source>
</evidence>
<sequence length="499" mass="54727">MSKARDDVLQFLDTLELNDSKDNSKKQSSNPTNAAATGSDNNKKSDGAAETSATTTTAAKDAQVSNKVDSSDNVESQSKDGKKSSNPKEVLDFLDEITETARKSMSSNHNSTETNPEATSPSTSNTKTNNNSAGGWSWGSLWGQASSIIEQTPTAAESWSNTAFNKLKTSIDTLNTQSQETRKKIESQVKEIIGEENNEKLTKLSGNIVKSLGTVMEHLAPPIPEYTVFDIQFVCDFETTSESKQGMVPVISKTVNSVVEYFDVPGGEVRVKLVNTQELIAGGEEKVAKRGDTFTLEKTFDGVVQKSSKIFDKLTNDTTAATNKDNNNTVRVKDSQGIFQKAHYEKLYLIIEPFQIIPTASNEAMSSAYISLYVALYELPRNNDTDDKTFTGPKVYKTFSQMLPIDVWQEQPPTEQHRMIHTTNDVSTLLNEINEECLVESAMLSVKSLFVEYVSDFLKRPPPPPPTTTSTSSGDVAVANQDNKVSKEKGDEKIESTGV</sequence>
<evidence type="ECO:0000313" key="3">
    <source>
        <dbReference type="Proteomes" id="UP001150538"/>
    </source>
</evidence>
<feature type="compositionally biased region" description="Low complexity" evidence="1">
    <location>
        <begin position="48"/>
        <end position="59"/>
    </location>
</feature>
<name>A0A9W7ZY92_9FUNG</name>
<dbReference type="Pfam" id="PF10310">
    <property type="entry name" value="DUF5427"/>
    <property type="match status" value="1"/>
</dbReference>
<feature type="compositionally biased region" description="Polar residues" evidence="1">
    <location>
        <begin position="63"/>
        <end position="76"/>
    </location>
</feature>
<dbReference type="EMBL" id="JANBPU010000272">
    <property type="protein sequence ID" value="KAJ1913297.1"/>
    <property type="molecule type" value="Genomic_DNA"/>
</dbReference>
<comment type="caution">
    <text evidence="2">The sequence shown here is derived from an EMBL/GenBank/DDBJ whole genome shotgun (WGS) entry which is preliminary data.</text>
</comment>
<dbReference type="AlphaFoldDB" id="A0A9W7ZY92"/>
<feature type="region of interest" description="Disordered" evidence="1">
    <location>
        <begin position="459"/>
        <end position="499"/>
    </location>
</feature>
<protein>
    <recommendedName>
        <fullName evidence="4">Maintenance of telomere capping protein 1</fullName>
    </recommendedName>
</protein>
<dbReference type="Proteomes" id="UP001150538">
    <property type="component" value="Unassembled WGS sequence"/>
</dbReference>
<proteinExistence type="predicted"/>
<feature type="region of interest" description="Disordered" evidence="1">
    <location>
        <begin position="102"/>
        <end position="132"/>
    </location>
</feature>
<feature type="compositionally biased region" description="Polar residues" evidence="1">
    <location>
        <begin position="31"/>
        <end position="40"/>
    </location>
</feature>
<evidence type="ECO:0008006" key="4">
    <source>
        <dbReference type="Google" id="ProtNLM"/>
    </source>
</evidence>
<keyword evidence="3" id="KW-1185">Reference proteome</keyword>
<feature type="compositionally biased region" description="Basic and acidic residues" evidence="1">
    <location>
        <begin position="484"/>
        <end position="499"/>
    </location>
</feature>
<reference evidence="2" key="1">
    <citation type="submission" date="2022-07" db="EMBL/GenBank/DDBJ databases">
        <title>Phylogenomic reconstructions and comparative analyses of Kickxellomycotina fungi.</title>
        <authorList>
            <person name="Reynolds N.K."/>
            <person name="Stajich J.E."/>
            <person name="Barry K."/>
            <person name="Grigoriev I.V."/>
            <person name="Crous P."/>
            <person name="Smith M.E."/>
        </authorList>
    </citation>
    <scope>NUCLEOTIDE SEQUENCE</scope>
    <source>
        <strain evidence="2">NBRC 100468</strain>
    </source>
</reference>
<feature type="compositionally biased region" description="Low complexity" evidence="1">
    <location>
        <begin position="119"/>
        <end position="132"/>
    </location>
</feature>
<dbReference type="InterPro" id="IPR018814">
    <property type="entry name" value="DUF5427"/>
</dbReference>
<organism evidence="2 3">
    <name type="scientific">Mycoemilia scoparia</name>
    <dbReference type="NCBI Taxonomy" id="417184"/>
    <lineage>
        <taxon>Eukaryota</taxon>
        <taxon>Fungi</taxon>
        <taxon>Fungi incertae sedis</taxon>
        <taxon>Zoopagomycota</taxon>
        <taxon>Kickxellomycotina</taxon>
        <taxon>Kickxellomycetes</taxon>
        <taxon>Kickxellales</taxon>
        <taxon>Kickxellaceae</taxon>
        <taxon>Mycoemilia</taxon>
    </lineage>
</organism>
<evidence type="ECO:0000313" key="2">
    <source>
        <dbReference type="EMBL" id="KAJ1913297.1"/>
    </source>
</evidence>
<accession>A0A9W7ZY92</accession>
<feature type="compositionally biased region" description="Polar residues" evidence="1">
    <location>
        <begin position="103"/>
        <end position="118"/>
    </location>
</feature>
<dbReference type="OrthoDB" id="5594977at2759"/>